<dbReference type="AlphaFoldDB" id="A0AAI8VXP1"/>
<keyword evidence="2" id="KW-0479">Metal-binding</keyword>
<dbReference type="Pfam" id="PF07731">
    <property type="entry name" value="Cu-oxidase_2"/>
    <property type="match status" value="1"/>
</dbReference>
<keyword evidence="11" id="KW-1185">Reference proteome</keyword>
<dbReference type="Pfam" id="PF07732">
    <property type="entry name" value="Cu-oxidase_3"/>
    <property type="match status" value="1"/>
</dbReference>
<feature type="transmembrane region" description="Helical" evidence="6">
    <location>
        <begin position="57"/>
        <end position="78"/>
    </location>
</feature>
<gene>
    <name evidence="10" type="ORF">KHLLAP_LOCUS13451</name>
</gene>
<protein>
    <submittedName>
        <fullName evidence="10">Uu.00g011020.m01.CDS01</fullName>
    </submittedName>
</protein>
<dbReference type="PANTHER" id="PTHR11709">
    <property type="entry name" value="MULTI-COPPER OXIDASE"/>
    <property type="match status" value="1"/>
</dbReference>
<evidence type="ECO:0000259" key="9">
    <source>
        <dbReference type="Pfam" id="PF07732"/>
    </source>
</evidence>
<dbReference type="CDD" id="cd13857">
    <property type="entry name" value="CuRO_1_Diphenol_Ox"/>
    <property type="match status" value="1"/>
</dbReference>
<feature type="domain" description="Plastocyanin-like" evidence="7">
    <location>
        <begin position="255"/>
        <end position="410"/>
    </location>
</feature>
<dbReference type="GO" id="GO:0005507">
    <property type="term" value="F:copper ion binding"/>
    <property type="evidence" value="ECO:0007669"/>
    <property type="project" value="InterPro"/>
</dbReference>
<evidence type="ECO:0000256" key="4">
    <source>
        <dbReference type="ARBA" id="ARBA00023008"/>
    </source>
</evidence>
<evidence type="ECO:0000256" key="6">
    <source>
        <dbReference type="SAM" id="Phobius"/>
    </source>
</evidence>
<evidence type="ECO:0000256" key="1">
    <source>
        <dbReference type="ARBA" id="ARBA00010609"/>
    </source>
</evidence>
<dbReference type="Pfam" id="PF00394">
    <property type="entry name" value="Cu-oxidase"/>
    <property type="match status" value="1"/>
</dbReference>
<keyword evidence="6" id="KW-0472">Membrane</keyword>
<keyword evidence="4" id="KW-0186">Copper</keyword>
<dbReference type="SUPFAM" id="SSF49503">
    <property type="entry name" value="Cupredoxins"/>
    <property type="match status" value="3"/>
</dbReference>
<evidence type="ECO:0000313" key="11">
    <source>
        <dbReference type="Proteomes" id="UP001295740"/>
    </source>
</evidence>
<name>A0AAI8VXP1_9PEZI</name>
<keyword evidence="6" id="KW-1133">Transmembrane helix</keyword>
<dbReference type="Gene3D" id="2.60.40.420">
    <property type="entry name" value="Cupredoxins - blue copper proteins"/>
    <property type="match status" value="3"/>
</dbReference>
<keyword evidence="3" id="KW-0560">Oxidoreductase</keyword>
<dbReference type="InterPro" id="IPR045087">
    <property type="entry name" value="Cu-oxidase_fam"/>
</dbReference>
<keyword evidence="6" id="KW-0812">Transmembrane</keyword>
<feature type="domain" description="Plastocyanin-like" evidence="9">
    <location>
        <begin position="133"/>
        <end position="242"/>
    </location>
</feature>
<feature type="compositionally biased region" description="Low complexity" evidence="5">
    <location>
        <begin position="14"/>
        <end position="24"/>
    </location>
</feature>
<dbReference type="GO" id="GO:0016491">
    <property type="term" value="F:oxidoreductase activity"/>
    <property type="evidence" value="ECO:0007669"/>
    <property type="project" value="UniProtKB-KW"/>
</dbReference>
<feature type="domain" description="Plastocyanin-like" evidence="8">
    <location>
        <begin position="502"/>
        <end position="653"/>
    </location>
</feature>
<dbReference type="InterPro" id="IPR002355">
    <property type="entry name" value="Cu_oxidase_Cu_BS"/>
</dbReference>
<comment type="similarity">
    <text evidence="1">Belongs to the multicopper oxidase family.</text>
</comment>
<organism evidence="10 11">
    <name type="scientific">Anthostomella pinea</name>
    <dbReference type="NCBI Taxonomy" id="933095"/>
    <lineage>
        <taxon>Eukaryota</taxon>
        <taxon>Fungi</taxon>
        <taxon>Dikarya</taxon>
        <taxon>Ascomycota</taxon>
        <taxon>Pezizomycotina</taxon>
        <taxon>Sordariomycetes</taxon>
        <taxon>Xylariomycetidae</taxon>
        <taxon>Xylariales</taxon>
        <taxon>Xylariaceae</taxon>
        <taxon>Anthostomella</taxon>
    </lineage>
</organism>
<accession>A0AAI8VXP1</accession>
<proteinExistence type="inferred from homology"/>
<evidence type="ECO:0000256" key="2">
    <source>
        <dbReference type="ARBA" id="ARBA00022723"/>
    </source>
</evidence>
<feature type="region of interest" description="Disordered" evidence="5">
    <location>
        <begin position="301"/>
        <end position="320"/>
    </location>
</feature>
<dbReference type="CDD" id="cd13910">
    <property type="entry name" value="CuRO_3_MCO_like_4"/>
    <property type="match status" value="1"/>
</dbReference>
<reference evidence="10" key="1">
    <citation type="submission" date="2023-10" db="EMBL/GenBank/DDBJ databases">
        <authorList>
            <person name="Hackl T."/>
        </authorList>
    </citation>
    <scope>NUCLEOTIDE SEQUENCE</scope>
</reference>
<evidence type="ECO:0000256" key="3">
    <source>
        <dbReference type="ARBA" id="ARBA00023002"/>
    </source>
</evidence>
<dbReference type="PANTHER" id="PTHR11709:SF414">
    <property type="entry name" value="ADR239WP"/>
    <property type="match status" value="1"/>
</dbReference>
<evidence type="ECO:0000256" key="5">
    <source>
        <dbReference type="SAM" id="MobiDB-lite"/>
    </source>
</evidence>
<feature type="compositionally biased region" description="Polar residues" evidence="5">
    <location>
        <begin position="306"/>
        <end position="316"/>
    </location>
</feature>
<comment type="caution">
    <text evidence="10">The sequence shown here is derived from an EMBL/GenBank/DDBJ whole genome shotgun (WGS) entry which is preliminary data.</text>
</comment>
<evidence type="ECO:0000259" key="8">
    <source>
        <dbReference type="Pfam" id="PF07731"/>
    </source>
</evidence>
<evidence type="ECO:0000313" key="10">
    <source>
        <dbReference type="EMBL" id="CAJ2512983.1"/>
    </source>
</evidence>
<feature type="region of interest" description="Disordered" evidence="5">
    <location>
        <begin position="1"/>
        <end position="39"/>
    </location>
</feature>
<dbReference type="InterPro" id="IPR008972">
    <property type="entry name" value="Cupredoxin"/>
</dbReference>
<dbReference type="InterPro" id="IPR011707">
    <property type="entry name" value="Cu-oxidase-like_N"/>
</dbReference>
<dbReference type="PROSITE" id="PS00080">
    <property type="entry name" value="MULTICOPPER_OXIDASE2"/>
    <property type="match status" value="1"/>
</dbReference>
<dbReference type="InterPro" id="IPR001117">
    <property type="entry name" value="Cu-oxidase_2nd"/>
</dbReference>
<dbReference type="Proteomes" id="UP001295740">
    <property type="component" value="Unassembled WGS sequence"/>
</dbReference>
<evidence type="ECO:0000259" key="7">
    <source>
        <dbReference type="Pfam" id="PF00394"/>
    </source>
</evidence>
<dbReference type="EMBL" id="CAUWAG010000020">
    <property type="protein sequence ID" value="CAJ2512983.1"/>
    <property type="molecule type" value="Genomic_DNA"/>
</dbReference>
<feature type="compositionally biased region" description="Acidic residues" evidence="5">
    <location>
        <begin position="1"/>
        <end position="10"/>
    </location>
</feature>
<dbReference type="InterPro" id="IPR011706">
    <property type="entry name" value="Cu-oxidase_C"/>
</dbReference>
<sequence length="696" mass="76157">MEESHLDEEGGLISDGEYSGTGESSGDDDDLQRLLPSENVGAEKPVTHLTRSRRRQWILPTLIAVSSIVIFALSWILLPSICPANKQADSVQGAEHDVPSRRPGEDYILDSGWDFGAPNQVRSHNWTIVDKDGNPDGVFKPMMMINGQFPGPLIEVNEGDVIVVDVLNQAVNATALHWHGIFQNRTNWMDGAAGVTQCPITPGGSFRYKFNVTGQSGTYFYHGHQGVQALDGLVGPLVVHSRGEADAQPIPYSSDRVILLQDWYYDAAIGLMRDVLSPGVEDAPIPNTALINGLNQARCSDHPSRKCSTPQETSPPSLGLTHGGSHRLRFLNVGGYAWFQVGVDEHASLPVIEVDGTTVEPAPASALLISPGQRYSVVLTSDRSDKEAFWLRARMVTACFAEQKLPENGIEEAKVVVRYTHADNEARHENDDDGTILLPDTTSNLEFISICKDMSSTTTFTPSPPQPAPGSADHSWYLRVNLAIGDWRLQRGVLNSSSFRPNLKSPTLHRVLDGLAQNNETFIREGVNAAAFDPVSELVISHNAVETVDVVLQNMDENSHPFHLHGTQMWVLGAGHGYFPGYEALGLQPEGKGLLDPANSSIINNPLKRDTVTVEGFGWALLRFVADNPGVWLFHCHMIWHSEAGMGMQFVSRLDAMRGWTLPDEARELCDATEDELRKGAPPGDEVIFGFGDDEG</sequence>